<feature type="compositionally biased region" description="Basic and acidic residues" evidence="9">
    <location>
        <begin position="313"/>
        <end position="323"/>
    </location>
</feature>
<feature type="compositionally biased region" description="Low complexity" evidence="9">
    <location>
        <begin position="517"/>
        <end position="532"/>
    </location>
</feature>
<feature type="domain" description="G-patch" evidence="10">
    <location>
        <begin position="692"/>
        <end position="738"/>
    </location>
</feature>
<accession>A0AA39L8M7</accession>
<feature type="region of interest" description="Disordered" evidence="9">
    <location>
        <begin position="510"/>
        <end position="572"/>
    </location>
</feature>
<dbReference type="InterPro" id="IPR012677">
    <property type="entry name" value="Nucleotide-bd_a/b_plait_sf"/>
</dbReference>
<evidence type="ECO:0000256" key="2">
    <source>
        <dbReference type="ARBA" id="ARBA00022723"/>
    </source>
</evidence>
<dbReference type="PROSITE" id="PS00028">
    <property type="entry name" value="ZINC_FINGER_C2H2_1"/>
    <property type="match status" value="1"/>
</dbReference>
<dbReference type="PANTHER" id="PTHR13948">
    <property type="entry name" value="RNA-BINDING PROTEIN"/>
    <property type="match status" value="1"/>
</dbReference>
<keyword evidence="3" id="KW-0677">Repeat</keyword>
<dbReference type="InterPro" id="IPR000467">
    <property type="entry name" value="G_patch_dom"/>
</dbReference>
<dbReference type="GO" id="GO:0003723">
    <property type="term" value="F:RNA binding"/>
    <property type="evidence" value="ECO:0007669"/>
    <property type="project" value="UniProtKB-KW"/>
</dbReference>
<keyword evidence="6" id="KW-0694">RNA-binding</keyword>
<dbReference type="PROSITE" id="PS50199">
    <property type="entry name" value="ZF_RANBP2_2"/>
    <property type="match status" value="1"/>
</dbReference>
<keyword evidence="2" id="KW-0479">Metal-binding</keyword>
<evidence type="ECO:0000256" key="9">
    <source>
        <dbReference type="SAM" id="MobiDB-lite"/>
    </source>
</evidence>
<dbReference type="SUPFAM" id="SSF54928">
    <property type="entry name" value="RNA-binding domain, RBD"/>
    <property type="match status" value="1"/>
</dbReference>
<proteinExistence type="predicted"/>
<dbReference type="GO" id="GO:0005634">
    <property type="term" value="C:nucleus"/>
    <property type="evidence" value="ECO:0007669"/>
    <property type="project" value="UniProtKB-SubCell"/>
</dbReference>
<feature type="domain" description="RanBP2-type" evidence="11">
    <location>
        <begin position="241"/>
        <end position="270"/>
    </location>
</feature>
<dbReference type="PROSITE" id="PS01358">
    <property type="entry name" value="ZF_RANBP2_1"/>
    <property type="match status" value="1"/>
</dbReference>
<keyword evidence="13" id="KW-1185">Reference proteome</keyword>
<evidence type="ECO:0000256" key="4">
    <source>
        <dbReference type="ARBA" id="ARBA00022771"/>
    </source>
</evidence>
<feature type="compositionally biased region" description="Basic residues" evidence="9">
    <location>
        <begin position="41"/>
        <end position="50"/>
    </location>
</feature>
<feature type="region of interest" description="Disordered" evidence="9">
    <location>
        <begin position="448"/>
        <end position="494"/>
    </location>
</feature>
<keyword evidence="7" id="KW-0539">Nucleus</keyword>
<feature type="compositionally biased region" description="Basic and acidic residues" evidence="9">
    <location>
        <begin position="675"/>
        <end position="687"/>
    </location>
</feature>
<evidence type="ECO:0000256" key="6">
    <source>
        <dbReference type="ARBA" id="ARBA00022884"/>
    </source>
</evidence>
<dbReference type="SMART" id="SM00547">
    <property type="entry name" value="ZnF_RBZ"/>
    <property type="match status" value="1"/>
</dbReference>
<dbReference type="Gene3D" id="3.30.70.330">
    <property type="match status" value="2"/>
</dbReference>
<sequence>MYEPDDGQILPDRGRRRDQGADYDDRREDSYRRQDYSRSPGAHHRSRSWKRSGDPRYEDRDDDYQHRRRGDSRPDERRRDFDAGNYDEMYDEPRRSEERSRHDRGSYSGRDRDSNRSRSPSRHHKRSWSRSPTRDAGQPNDTVILEGLPHSISASELRESLLHRSIAMEFPNIDVRVQSSRGQRRAFVQFEHIDNAVAFVDEHYPKLLVSIQDTDAAPDGNFEAYLHYARRREEWDSKPQTSGNWNCPSCNYSNYPTRTKCKVCDAPPMEDSNWQQSLTGAADASNTPSQILVIYPLASFVDESMLAADMKRLEREKPDRSKATTESGAPKLKSTAPGADNSSHGAREGSLHRVFLMRDMKTDESFKYGFAEFWTLEDATAALTKFNMSRSFTIAGCAVTISTIHMGVFLPEDREPDEYVERQSFHPLFNPTLRVRYRDPHVYPSQMVVTTESPYDDQKRKLGDDSSDQKKAKKRKAEGPAAGSAPKKTAAPMGGQMALWQKKHDELHEGAAATGDGSSPAQSQAASSLGPPKSDPNAPIKISLTGSTIGASADSAKSDQSKSPNHSVSDSTARISYVDRERLMCLICMRKYKSTDEVNIHERSRNHKNATENEELVKAALPRLAIRDKRRGKQTSEETSDQQELQYRDRAKERRQAYNQPTKPAEQSPANTKIPKSDKPNKAEDPKPAAVPASKGAGMLAKMGWTAGAGLGADGAGRTEAIVTTAYQEGAGLGAEGANLGDAAAVAERKTTGTYKDYVNTVQDKARERYNKLG</sequence>
<feature type="region of interest" description="Disordered" evidence="9">
    <location>
        <begin position="313"/>
        <end position="346"/>
    </location>
</feature>
<dbReference type="PANTHER" id="PTHR13948:SF3">
    <property type="entry name" value="FI21118P1"/>
    <property type="match status" value="1"/>
</dbReference>
<feature type="compositionally biased region" description="Basic residues" evidence="9">
    <location>
        <begin position="119"/>
        <end position="128"/>
    </location>
</feature>
<dbReference type="SUPFAM" id="SSF90209">
    <property type="entry name" value="Ran binding protein zinc finger-like"/>
    <property type="match status" value="1"/>
</dbReference>
<dbReference type="GO" id="GO:0008270">
    <property type="term" value="F:zinc ion binding"/>
    <property type="evidence" value="ECO:0007669"/>
    <property type="project" value="UniProtKB-KW"/>
</dbReference>
<dbReference type="SMART" id="SM00443">
    <property type="entry name" value="G_patch"/>
    <property type="match status" value="1"/>
</dbReference>
<protein>
    <submittedName>
        <fullName evidence="12">Uncharacterized protein</fullName>
    </submittedName>
</protein>
<dbReference type="GO" id="GO:0000398">
    <property type="term" value="P:mRNA splicing, via spliceosome"/>
    <property type="evidence" value="ECO:0007669"/>
    <property type="project" value="TreeGrafter"/>
</dbReference>
<evidence type="ECO:0000259" key="11">
    <source>
        <dbReference type="PROSITE" id="PS50199"/>
    </source>
</evidence>
<name>A0AA39L8M7_SARSR</name>
<dbReference type="Pfam" id="PF00641">
    <property type="entry name" value="Zn_ribbon_RanBP"/>
    <property type="match status" value="1"/>
</dbReference>
<evidence type="ECO:0000256" key="3">
    <source>
        <dbReference type="ARBA" id="ARBA00022737"/>
    </source>
</evidence>
<feature type="region of interest" description="Disordered" evidence="9">
    <location>
        <begin position="1"/>
        <end position="143"/>
    </location>
</feature>
<evidence type="ECO:0000256" key="8">
    <source>
        <dbReference type="PROSITE-ProRule" id="PRU00322"/>
    </source>
</evidence>
<dbReference type="Proteomes" id="UP001175261">
    <property type="component" value="Unassembled WGS sequence"/>
</dbReference>
<organism evidence="12 13">
    <name type="scientific">Sarocladium strictum</name>
    <name type="common">Black bundle disease fungus</name>
    <name type="synonym">Acremonium strictum</name>
    <dbReference type="NCBI Taxonomy" id="5046"/>
    <lineage>
        <taxon>Eukaryota</taxon>
        <taxon>Fungi</taxon>
        <taxon>Dikarya</taxon>
        <taxon>Ascomycota</taxon>
        <taxon>Pezizomycotina</taxon>
        <taxon>Sordariomycetes</taxon>
        <taxon>Hypocreomycetidae</taxon>
        <taxon>Hypocreales</taxon>
        <taxon>Sarocladiaceae</taxon>
        <taxon>Sarocladium</taxon>
    </lineage>
</organism>
<dbReference type="EMBL" id="JAPDFR010000003">
    <property type="protein sequence ID" value="KAK0387904.1"/>
    <property type="molecule type" value="Genomic_DNA"/>
</dbReference>
<feature type="region of interest" description="Disordered" evidence="9">
    <location>
        <begin position="623"/>
        <end position="695"/>
    </location>
</feature>
<evidence type="ECO:0000259" key="10">
    <source>
        <dbReference type="PROSITE" id="PS50174"/>
    </source>
</evidence>
<reference evidence="12" key="1">
    <citation type="submission" date="2022-10" db="EMBL/GenBank/DDBJ databases">
        <title>Determination and structural analysis of whole genome sequence of Sarocladium strictum F4-1.</title>
        <authorList>
            <person name="Hu L."/>
            <person name="Jiang Y."/>
        </authorList>
    </citation>
    <scope>NUCLEOTIDE SEQUENCE</scope>
    <source>
        <strain evidence="12">F4-1</strain>
    </source>
</reference>
<keyword evidence="5" id="KW-0862">Zinc</keyword>
<feature type="compositionally biased region" description="Basic and acidic residues" evidence="9">
    <location>
        <begin position="646"/>
        <end position="656"/>
    </location>
</feature>
<dbReference type="InterPro" id="IPR035979">
    <property type="entry name" value="RBD_domain_sf"/>
</dbReference>
<dbReference type="InterPro" id="IPR001876">
    <property type="entry name" value="Znf_RanBP2"/>
</dbReference>
<dbReference type="InterPro" id="IPR013087">
    <property type="entry name" value="Znf_C2H2_type"/>
</dbReference>
<feature type="compositionally biased region" description="Basic and acidic residues" evidence="9">
    <location>
        <begin position="456"/>
        <end position="470"/>
    </location>
</feature>
<dbReference type="AlphaFoldDB" id="A0AA39L8M7"/>
<feature type="compositionally biased region" description="Basic and acidic residues" evidence="9">
    <location>
        <begin position="12"/>
        <end position="36"/>
    </location>
</feature>
<dbReference type="PROSITE" id="PS50174">
    <property type="entry name" value="G_PATCH"/>
    <property type="match status" value="1"/>
</dbReference>
<evidence type="ECO:0000313" key="12">
    <source>
        <dbReference type="EMBL" id="KAK0387904.1"/>
    </source>
</evidence>
<evidence type="ECO:0000256" key="5">
    <source>
        <dbReference type="ARBA" id="ARBA00022833"/>
    </source>
</evidence>
<comment type="caution">
    <text evidence="12">The sequence shown here is derived from an EMBL/GenBank/DDBJ whole genome shotgun (WGS) entry which is preliminary data.</text>
</comment>
<evidence type="ECO:0000256" key="1">
    <source>
        <dbReference type="ARBA" id="ARBA00004123"/>
    </source>
</evidence>
<dbReference type="Gene3D" id="4.10.1060.10">
    <property type="entry name" value="Zinc finger, RanBP2-type"/>
    <property type="match status" value="1"/>
</dbReference>
<comment type="subcellular location">
    <subcellularLocation>
        <location evidence="1">Nucleus</location>
    </subcellularLocation>
</comment>
<dbReference type="InterPro" id="IPR036443">
    <property type="entry name" value="Znf_RanBP2_sf"/>
</dbReference>
<feature type="compositionally biased region" description="Basic and acidic residues" evidence="9">
    <location>
        <begin position="51"/>
        <end position="82"/>
    </location>
</feature>
<feature type="compositionally biased region" description="Basic and acidic residues" evidence="9">
    <location>
        <begin position="91"/>
        <end position="116"/>
    </location>
</feature>
<dbReference type="Pfam" id="PF01585">
    <property type="entry name" value="G-patch"/>
    <property type="match status" value="1"/>
</dbReference>
<evidence type="ECO:0000313" key="13">
    <source>
        <dbReference type="Proteomes" id="UP001175261"/>
    </source>
</evidence>
<evidence type="ECO:0000256" key="7">
    <source>
        <dbReference type="ARBA" id="ARBA00023242"/>
    </source>
</evidence>
<gene>
    <name evidence="12" type="ORF">NLU13_4149</name>
</gene>
<keyword evidence="4 8" id="KW-0863">Zinc-finger</keyword>